<evidence type="ECO:0000256" key="1">
    <source>
        <dbReference type="ARBA" id="ARBA00022723"/>
    </source>
</evidence>
<name>W8BIR3_CERCA</name>
<dbReference type="InterPro" id="IPR013083">
    <property type="entry name" value="Znf_RING/FYVE/PHD"/>
</dbReference>
<evidence type="ECO:0000256" key="3">
    <source>
        <dbReference type="ARBA" id="ARBA00022833"/>
    </source>
</evidence>
<gene>
    <name evidence="7" type="primary">NF7O</name>
</gene>
<sequence>MKSMADHNNNISRRDNNINCSNSPNHNRYRGSLSSDAKNIIKSSATEPSSSSGFTVNAAGNANRAERCVLCLDEKRSPVRITCGHSFCNECLDVYKSYQKYAWATRCPICRGSLKEKRRSVKRKRSEDNNAITTTTTRIRTSTGRNGGTSHMRMSAVATPVETATETTAAAAADANAVTTVPSETTADVPAEQIYLLEEFMAIASETDVFGLSSDMTFANAGSVSTPTNSVSTVSASEAEQEDIEVEEIEGTVGVDARFAETDFASDLEGEEIEDEVGLEGYEEEVFNEDLDEEEEWQMEDEADEEEQNDDIDDETDDLYYFNEFDNEHYDDPGNNDYDTVDEEDFGDDDNDDESNEQSQNDDYCAEEQESESEVVVVDEVIIID</sequence>
<evidence type="ECO:0000256" key="2">
    <source>
        <dbReference type="ARBA" id="ARBA00022771"/>
    </source>
</evidence>
<feature type="compositionally biased region" description="Low complexity" evidence="5">
    <location>
        <begin position="374"/>
        <end position="385"/>
    </location>
</feature>
<keyword evidence="3" id="KW-0862">Zinc</keyword>
<dbReference type="GO" id="GO:0008270">
    <property type="term" value="F:zinc ion binding"/>
    <property type="evidence" value="ECO:0007669"/>
    <property type="project" value="UniProtKB-KW"/>
</dbReference>
<accession>W8BIR3</accession>
<feature type="region of interest" description="Disordered" evidence="5">
    <location>
        <begin position="291"/>
        <end position="385"/>
    </location>
</feature>
<feature type="compositionally biased region" description="Low complexity" evidence="5">
    <location>
        <begin position="17"/>
        <end position="26"/>
    </location>
</feature>
<feature type="compositionally biased region" description="Acidic residues" evidence="5">
    <location>
        <begin position="291"/>
        <end position="318"/>
    </location>
</feature>
<feature type="compositionally biased region" description="Acidic residues" evidence="5">
    <location>
        <begin position="339"/>
        <end position="356"/>
    </location>
</feature>
<dbReference type="OrthoDB" id="9049620at2759"/>
<dbReference type="AlphaFoldDB" id="W8BIR3"/>
<keyword evidence="2 4" id="KW-0863">Zinc-finger</keyword>
<dbReference type="EMBL" id="GAMC01005365">
    <property type="protein sequence ID" value="JAC01191.1"/>
    <property type="molecule type" value="mRNA"/>
</dbReference>
<proteinExistence type="evidence at transcript level"/>
<dbReference type="SUPFAM" id="SSF57850">
    <property type="entry name" value="RING/U-box"/>
    <property type="match status" value="1"/>
</dbReference>
<keyword evidence="1" id="KW-0479">Metal-binding</keyword>
<feature type="region of interest" description="Disordered" evidence="5">
    <location>
        <begin position="1"/>
        <end position="33"/>
    </location>
</feature>
<feature type="compositionally biased region" description="Acidic residues" evidence="5">
    <location>
        <begin position="364"/>
        <end position="373"/>
    </location>
</feature>
<evidence type="ECO:0000313" key="7">
    <source>
        <dbReference type="EMBL" id="JAC01191.1"/>
    </source>
</evidence>
<evidence type="ECO:0000256" key="4">
    <source>
        <dbReference type="PROSITE-ProRule" id="PRU00175"/>
    </source>
</evidence>
<organism evidence="7">
    <name type="scientific">Ceratitis capitata</name>
    <name type="common">Mediterranean fruit fly</name>
    <name type="synonym">Tephritis capitata</name>
    <dbReference type="NCBI Taxonomy" id="7213"/>
    <lineage>
        <taxon>Eukaryota</taxon>
        <taxon>Metazoa</taxon>
        <taxon>Ecdysozoa</taxon>
        <taxon>Arthropoda</taxon>
        <taxon>Hexapoda</taxon>
        <taxon>Insecta</taxon>
        <taxon>Pterygota</taxon>
        <taxon>Neoptera</taxon>
        <taxon>Endopterygota</taxon>
        <taxon>Diptera</taxon>
        <taxon>Brachycera</taxon>
        <taxon>Muscomorpha</taxon>
        <taxon>Tephritoidea</taxon>
        <taxon>Tephritidae</taxon>
        <taxon>Ceratitis</taxon>
        <taxon>Ceratitis</taxon>
    </lineage>
</organism>
<dbReference type="SMART" id="SM00184">
    <property type="entry name" value="RING"/>
    <property type="match status" value="1"/>
</dbReference>
<dbReference type="Gene3D" id="3.30.40.10">
    <property type="entry name" value="Zinc/RING finger domain, C3HC4 (zinc finger)"/>
    <property type="match status" value="1"/>
</dbReference>
<dbReference type="PROSITE" id="PS00518">
    <property type="entry name" value="ZF_RING_1"/>
    <property type="match status" value="1"/>
</dbReference>
<dbReference type="InterPro" id="IPR017907">
    <property type="entry name" value="Znf_RING_CS"/>
</dbReference>
<evidence type="ECO:0000256" key="5">
    <source>
        <dbReference type="SAM" id="MobiDB-lite"/>
    </source>
</evidence>
<reference evidence="7" key="2">
    <citation type="journal article" date="2014" name="BMC Genomics">
        <title>A genomic perspective to assessing quality of mass-reared SIT flies used in Mediterranean fruit fly (Ceratitis capitata) eradication in California.</title>
        <authorList>
            <person name="Calla B."/>
            <person name="Hall B."/>
            <person name="Hou S."/>
            <person name="Geib S.M."/>
        </authorList>
    </citation>
    <scope>NUCLEOTIDE SEQUENCE</scope>
</reference>
<reference evidence="7" key="1">
    <citation type="submission" date="2013-07" db="EMBL/GenBank/DDBJ databases">
        <authorList>
            <person name="Geib S."/>
        </authorList>
    </citation>
    <scope>NUCLEOTIDE SEQUENCE</scope>
</reference>
<dbReference type="InterPro" id="IPR001841">
    <property type="entry name" value="Znf_RING"/>
</dbReference>
<dbReference type="PROSITE" id="PS50089">
    <property type="entry name" value="ZF_RING_2"/>
    <property type="match status" value="1"/>
</dbReference>
<protein>
    <submittedName>
        <fullName evidence="7">Nuclear factor 7, ovary</fullName>
    </submittedName>
</protein>
<evidence type="ECO:0000259" key="6">
    <source>
        <dbReference type="PROSITE" id="PS50089"/>
    </source>
</evidence>
<dbReference type="Pfam" id="PF13920">
    <property type="entry name" value="zf-C3HC4_3"/>
    <property type="match status" value="1"/>
</dbReference>
<feature type="domain" description="RING-type" evidence="6">
    <location>
        <begin position="68"/>
        <end position="111"/>
    </location>
</feature>